<keyword evidence="10" id="KW-0770">Synapse</keyword>
<dbReference type="InterPro" id="IPR013320">
    <property type="entry name" value="ConA-like_dom_sf"/>
</dbReference>
<evidence type="ECO:0000256" key="15">
    <source>
        <dbReference type="ARBA" id="ARBA00046288"/>
    </source>
</evidence>
<dbReference type="InterPro" id="IPR011011">
    <property type="entry name" value="Znf_FYVE_PHD"/>
</dbReference>
<feature type="domain" description="Cadherin" evidence="21">
    <location>
        <begin position="962"/>
        <end position="1061"/>
    </location>
</feature>
<dbReference type="CDD" id="cd11304">
    <property type="entry name" value="Cadherin_repeat"/>
    <property type="match status" value="1"/>
</dbReference>
<protein>
    <submittedName>
        <fullName evidence="23">Uncharacterized protein</fullName>
    </submittedName>
</protein>
<feature type="compositionally biased region" description="Low complexity" evidence="18">
    <location>
        <begin position="72"/>
        <end position="81"/>
    </location>
</feature>
<feature type="transmembrane region" description="Helical" evidence="19">
    <location>
        <begin position="1615"/>
        <end position="1637"/>
    </location>
</feature>
<evidence type="ECO:0000256" key="5">
    <source>
        <dbReference type="ARBA" id="ARBA00022771"/>
    </source>
</evidence>
<dbReference type="SMART" id="SM00249">
    <property type="entry name" value="PHD"/>
    <property type="match status" value="2"/>
</dbReference>
<evidence type="ECO:0000259" key="20">
    <source>
        <dbReference type="PROSITE" id="PS50016"/>
    </source>
</evidence>
<dbReference type="PANTHER" id="PTHR14139:SF2">
    <property type="entry name" value="CALSYNTENIN-1"/>
    <property type="match status" value="1"/>
</dbReference>
<keyword evidence="8" id="KW-0130">Cell adhesion</keyword>
<dbReference type="Pfam" id="PF13831">
    <property type="entry name" value="PHD_2"/>
    <property type="match status" value="1"/>
</dbReference>
<evidence type="ECO:0000256" key="9">
    <source>
        <dbReference type="ARBA" id="ARBA00022989"/>
    </source>
</evidence>
<comment type="caution">
    <text evidence="23">The sequence shown here is derived from an EMBL/GenBank/DDBJ whole genome shotgun (WGS) entry which is preliminary data.</text>
</comment>
<evidence type="ECO:0000256" key="10">
    <source>
        <dbReference type="ARBA" id="ARBA00023018"/>
    </source>
</evidence>
<keyword evidence="7 16" id="KW-0106">Calcium</keyword>
<evidence type="ECO:0000256" key="19">
    <source>
        <dbReference type="SAM" id="Phobius"/>
    </source>
</evidence>
<evidence type="ECO:0000313" key="24">
    <source>
        <dbReference type="EMBL" id="CAF3556123.1"/>
    </source>
</evidence>
<keyword evidence="1 19" id="KW-0812">Transmembrane</keyword>
<sequence length="1732" mass="198076">MPSLPSLIDKQKQQKKNVVILPSTQLSLCQSFVNLPLTEAKKAIIADASNVLLSKTDELSSSTILNDEHDQSPSTKSTTNRRSTRRRMSVIPSRSTSLTQTIFSSNTCDDIYPAEKENQQSPIGTNQHRKSISKLSLTTPQQNSTTIIDDNVGKLLFTTPNETTTDHKQYWTVIDRQSEWYKLTLQQPSTMITSTLSNYRTINNSAYERKKSTQNMPGNDRNEVNQPADTTQLITKTLMHDLDYDLDDNDIKMLNDINHYIKQNQFRELTEEEFENAIIVLEFYTAEKIRQALKQRSCEGDDIVCDICLLPDADEHNEMVFCERCNSCVHQACYGINFIPSGTWLCRACSILRRPACLLCPRTVGPMKSNPSGTIWCHMTCALWMPELKFAEYIKMEPVLNIDKIPHARWSLRCCVCNTTDGACIQCAYGKCRVPFHVTCAVAAGFYLDFRLSSGDDGGSQFDAYCSKHSDVVREETCDISLMSSKIPYTVYQRDLLKPTWTNEILSTFDNYIDREHLHRELEYDVTISTMIYDYWFNKRKYMNNNLPLVKRINYVLDQRENSELLLGQISNSLKILMKMKDFEKRSEIVQHKNDFISSSLSERLNRIKEKLNIHSSIIPRSSRTQSSSSSSSSISHSYTQCISLVHQQQLKISAKRQLSLTSSSMKKDEQLQDQPDKYDITSKNQKKHRPTIYYSSKQKQLYANMKSCYVGLENTFTDIEPHITYLVARTMENKDQTILLPKNLFATNIINITEDDMMMAIEQPQLQKEITPPLQLSPSPPLVYSDVSNDSTDDDVKATTKLSFSLNETTLPRGQQYVNKGNIESRYSMLTAFRIALIISTICTCKSIEKQELNLFDPVLNANIYVGQINENGNSVTLKPKLLAKDDDRRNSINNQICGYELSVHNHNDLDIEQKNIPFQVDLINSSTNQSAEGRITVKNSFKIDFVINVDDVNEYSPTFTRDSYLFKLNENGICVSDLCKVEATDDDCSSQSKVCGYEIVTQNVPFSIDQQGYINVTKELAFYNYQFEVIAIDCLDKTKHSEPPVKVYVKIVKSCIPTLSDESSNLHTVTFDHDHILETVHIDVCPDTCLAIEDLIGRLEFDLNGSESGCKMDQCVPLTKEIELIKKDVDYSNAPIDYFITFDNPSQAISIDKSKFNGEFNQDFTIRMWMKHGQSQLLDGSRDKEHIFCKSDNKKKNRHHVALLIQSNSLKLLIRKVSSTNETNYYPSEWIWTLSQINDDQWHFYELYVHYPTSIDLYIDKQLFIVNEENFQIINDHPLENINGTDQTAFTLGACWHPRASHMLQNFNGKLSGLIIEQKEQEERANGCIRECEQFIEIADIIPKTETVEFISNENQSVWILRTDSTESFENLLKHVVYRNRPIPMIPGERKLTLKTSLKCLGDNHTTDLKPFVKRLIIESKPVRIELKGNTNYLIDEQTINSGIYLFQNLSIFTDSIITPIHADIKECSISTQPNLLYDFEQLIIPTEYILSQNVQHLLTQTGLILTGPSSIDTYQYILQQIEYISKSPIKYNERLFSLVCIGVSEQMLTNEVQVQVHVELNAPQPREFSQSHAVLSNKLIVDNNEMKKNAQPIEIPSIGSKIMLESKKITGWPIATIVLACLGFVSILIGFLVLRVRSNNKQRTSGDDHSQMEWDDTELNITVNPLDETKKAVPPVLTDIEHHIDRLDSSSSSTDNESNGYESDEAPEKRIERELEWDDSAVEYGPKKV</sequence>
<keyword evidence="25" id="KW-1185">Reference proteome</keyword>
<dbReference type="SUPFAM" id="SSF57903">
    <property type="entry name" value="FYVE/PHD zinc finger"/>
    <property type="match status" value="1"/>
</dbReference>
<dbReference type="GO" id="GO:0008270">
    <property type="term" value="F:zinc ion binding"/>
    <property type="evidence" value="ECO:0007669"/>
    <property type="project" value="UniProtKB-KW"/>
</dbReference>
<dbReference type="InterPro" id="IPR002126">
    <property type="entry name" value="Cadherin-like_dom"/>
</dbReference>
<feature type="domain" description="PHD-type" evidence="20">
    <location>
        <begin position="302"/>
        <end position="352"/>
    </location>
</feature>
<gene>
    <name evidence="23" type="ORF">GPM918_LOCUS2074</name>
    <name evidence="24" type="ORF">SRO942_LOCUS2074</name>
</gene>
<dbReference type="GO" id="GO:0051965">
    <property type="term" value="P:positive regulation of synapse assembly"/>
    <property type="evidence" value="ECO:0007669"/>
    <property type="project" value="TreeGrafter"/>
</dbReference>
<evidence type="ECO:0000313" key="25">
    <source>
        <dbReference type="Proteomes" id="UP000663829"/>
    </source>
</evidence>
<organism evidence="23 25">
    <name type="scientific">Didymodactylos carnosus</name>
    <dbReference type="NCBI Taxonomy" id="1234261"/>
    <lineage>
        <taxon>Eukaryota</taxon>
        <taxon>Metazoa</taxon>
        <taxon>Spiralia</taxon>
        <taxon>Gnathifera</taxon>
        <taxon>Rotifera</taxon>
        <taxon>Eurotatoria</taxon>
        <taxon>Bdelloidea</taxon>
        <taxon>Philodinida</taxon>
        <taxon>Philodinidae</taxon>
        <taxon>Didymodactylos</taxon>
    </lineage>
</organism>
<dbReference type="Gene3D" id="2.60.120.200">
    <property type="match status" value="1"/>
</dbReference>
<dbReference type="InterPro" id="IPR015919">
    <property type="entry name" value="Cadherin-like_sf"/>
</dbReference>
<keyword evidence="6" id="KW-0862">Zinc</keyword>
<dbReference type="OrthoDB" id="10012272at2759"/>
<proteinExistence type="inferred from homology"/>
<evidence type="ECO:0000313" key="23">
    <source>
        <dbReference type="EMBL" id="CAF0773732.1"/>
    </source>
</evidence>
<keyword evidence="3" id="KW-0732">Signal</keyword>
<keyword evidence="5 17" id="KW-0863">Zinc-finger</keyword>
<evidence type="ECO:0000256" key="13">
    <source>
        <dbReference type="ARBA" id="ARBA00034103"/>
    </source>
</evidence>
<comment type="similarity">
    <text evidence="14">Belongs to the calsyntenin family.</text>
</comment>
<feature type="region of interest" description="Disordered" evidence="18">
    <location>
        <begin position="662"/>
        <end position="688"/>
    </location>
</feature>
<dbReference type="PROSITE" id="PS51805">
    <property type="entry name" value="EPHD"/>
    <property type="match status" value="1"/>
</dbReference>
<dbReference type="EMBL" id="CAJNOQ010000217">
    <property type="protein sequence ID" value="CAF0773732.1"/>
    <property type="molecule type" value="Genomic_DNA"/>
</dbReference>
<dbReference type="Pfam" id="PF19699">
    <property type="entry name" value="CLSTN_C"/>
    <property type="match status" value="1"/>
</dbReference>
<evidence type="ECO:0000256" key="17">
    <source>
        <dbReference type="PROSITE-ProRule" id="PRU00146"/>
    </source>
</evidence>
<dbReference type="InterPro" id="IPR001965">
    <property type="entry name" value="Znf_PHD"/>
</dbReference>
<dbReference type="Pfam" id="PF13832">
    <property type="entry name" value="zf-HC5HC2H_2"/>
    <property type="match status" value="1"/>
</dbReference>
<dbReference type="PROSITE" id="PS50016">
    <property type="entry name" value="ZF_PHD_2"/>
    <property type="match status" value="1"/>
</dbReference>
<dbReference type="GO" id="GO:0005509">
    <property type="term" value="F:calcium ion binding"/>
    <property type="evidence" value="ECO:0007669"/>
    <property type="project" value="UniProtKB-UniRule"/>
</dbReference>
<evidence type="ECO:0000256" key="7">
    <source>
        <dbReference type="ARBA" id="ARBA00022837"/>
    </source>
</evidence>
<dbReference type="GO" id="GO:0045211">
    <property type="term" value="C:postsynaptic membrane"/>
    <property type="evidence" value="ECO:0007669"/>
    <property type="project" value="TreeGrafter"/>
</dbReference>
<dbReference type="Gene3D" id="3.30.40.10">
    <property type="entry name" value="Zinc/RING finger domain, C3HC4 (zinc finger)"/>
    <property type="match status" value="2"/>
</dbReference>
<evidence type="ECO:0000256" key="4">
    <source>
        <dbReference type="ARBA" id="ARBA00022737"/>
    </source>
</evidence>
<reference evidence="23" key="1">
    <citation type="submission" date="2021-02" db="EMBL/GenBank/DDBJ databases">
        <authorList>
            <person name="Nowell W R."/>
        </authorList>
    </citation>
    <scope>NUCLEOTIDE SEQUENCE</scope>
</reference>
<evidence type="ECO:0000256" key="2">
    <source>
        <dbReference type="ARBA" id="ARBA00022723"/>
    </source>
</evidence>
<dbReference type="PROSITE" id="PS01359">
    <property type="entry name" value="ZF_PHD_1"/>
    <property type="match status" value="1"/>
</dbReference>
<evidence type="ECO:0000256" key="8">
    <source>
        <dbReference type="ARBA" id="ARBA00022889"/>
    </source>
</evidence>
<dbReference type="EMBL" id="CAJOBC010000217">
    <property type="protein sequence ID" value="CAF3556123.1"/>
    <property type="molecule type" value="Genomic_DNA"/>
</dbReference>
<dbReference type="InterPro" id="IPR045588">
    <property type="entry name" value="CLSTN_C"/>
</dbReference>
<evidence type="ECO:0000256" key="12">
    <source>
        <dbReference type="ARBA" id="ARBA00023180"/>
    </source>
</evidence>
<dbReference type="GO" id="GO:0009986">
    <property type="term" value="C:cell surface"/>
    <property type="evidence" value="ECO:0007669"/>
    <property type="project" value="TreeGrafter"/>
</dbReference>
<keyword evidence="12" id="KW-0325">Glycoprotein</keyword>
<evidence type="ECO:0000256" key="14">
    <source>
        <dbReference type="ARBA" id="ARBA00035015"/>
    </source>
</evidence>
<feature type="region of interest" description="Disordered" evidence="18">
    <location>
        <begin position="63"/>
        <end position="96"/>
    </location>
</feature>
<dbReference type="GO" id="GO:0007156">
    <property type="term" value="P:homophilic cell adhesion via plasma membrane adhesion molecules"/>
    <property type="evidence" value="ECO:0007669"/>
    <property type="project" value="InterPro"/>
</dbReference>
<dbReference type="InterPro" id="IPR019786">
    <property type="entry name" value="Zinc_finger_PHD-type_CS"/>
</dbReference>
<dbReference type="Proteomes" id="UP000681722">
    <property type="component" value="Unassembled WGS sequence"/>
</dbReference>
<dbReference type="Proteomes" id="UP000663829">
    <property type="component" value="Unassembled WGS sequence"/>
</dbReference>
<dbReference type="GO" id="GO:0012505">
    <property type="term" value="C:endomembrane system"/>
    <property type="evidence" value="ECO:0007669"/>
    <property type="project" value="UniProtKB-SubCell"/>
</dbReference>
<keyword evidence="9 19" id="KW-1133">Transmembrane helix</keyword>
<name>A0A813QZH1_9BILA</name>
<evidence type="ECO:0000256" key="1">
    <source>
        <dbReference type="ARBA" id="ARBA00022692"/>
    </source>
</evidence>
<dbReference type="PANTHER" id="PTHR14139">
    <property type="entry name" value="CALSYNTENIN"/>
    <property type="match status" value="1"/>
</dbReference>
<dbReference type="InterPro" id="IPR034732">
    <property type="entry name" value="EPHD"/>
</dbReference>
<evidence type="ECO:0000256" key="18">
    <source>
        <dbReference type="SAM" id="MobiDB-lite"/>
    </source>
</evidence>
<dbReference type="SUPFAM" id="SSF49899">
    <property type="entry name" value="Concanavalin A-like lectins/glucanases"/>
    <property type="match status" value="1"/>
</dbReference>
<dbReference type="Gene3D" id="2.60.40.60">
    <property type="entry name" value="Cadherins"/>
    <property type="match status" value="1"/>
</dbReference>
<feature type="region of interest" description="Disordered" evidence="18">
    <location>
        <begin position="1687"/>
        <end position="1732"/>
    </location>
</feature>
<evidence type="ECO:0000256" key="16">
    <source>
        <dbReference type="PROSITE-ProRule" id="PRU00043"/>
    </source>
</evidence>
<keyword evidence="4" id="KW-0677">Repeat</keyword>
<evidence type="ECO:0000259" key="21">
    <source>
        <dbReference type="PROSITE" id="PS50268"/>
    </source>
</evidence>
<keyword evidence="11 19" id="KW-0472">Membrane</keyword>
<feature type="domain" description="PHD-type" evidence="22">
    <location>
        <begin position="354"/>
        <end position="470"/>
    </location>
</feature>
<dbReference type="GO" id="GO:0050806">
    <property type="term" value="P:positive regulation of synaptic transmission"/>
    <property type="evidence" value="ECO:0007669"/>
    <property type="project" value="TreeGrafter"/>
</dbReference>
<comment type="subcellular location">
    <subcellularLocation>
        <location evidence="15">Endomembrane system</location>
        <topology evidence="15">Single-pass type I membrane protein</topology>
    </subcellularLocation>
    <subcellularLocation>
        <location evidence="13">Synapse</location>
    </subcellularLocation>
</comment>
<evidence type="ECO:0000256" key="3">
    <source>
        <dbReference type="ARBA" id="ARBA00022729"/>
    </source>
</evidence>
<feature type="region of interest" description="Disordered" evidence="18">
    <location>
        <begin position="117"/>
        <end position="139"/>
    </location>
</feature>
<dbReference type="PROSITE" id="PS50268">
    <property type="entry name" value="CADHERIN_2"/>
    <property type="match status" value="1"/>
</dbReference>
<dbReference type="SUPFAM" id="SSF49313">
    <property type="entry name" value="Cadherin-like"/>
    <property type="match status" value="1"/>
</dbReference>
<keyword evidence="2" id="KW-0479">Metal-binding</keyword>
<evidence type="ECO:0000256" key="11">
    <source>
        <dbReference type="ARBA" id="ARBA00023136"/>
    </source>
</evidence>
<dbReference type="InterPro" id="IPR013083">
    <property type="entry name" value="Znf_RING/FYVE/PHD"/>
</dbReference>
<evidence type="ECO:0000256" key="6">
    <source>
        <dbReference type="ARBA" id="ARBA00022833"/>
    </source>
</evidence>
<evidence type="ECO:0000259" key="22">
    <source>
        <dbReference type="PROSITE" id="PS51805"/>
    </source>
</evidence>
<feature type="compositionally biased region" description="Basic and acidic residues" evidence="18">
    <location>
        <begin position="666"/>
        <end position="681"/>
    </location>
</feature>
<dbReference type="CDD" id="cd15492">
    <property type="entry name" value="PHD_BRPF_JADE_like"/>
    <property type="match status" value="1"/>
</dbReference>
<dbReference type="InterPro" id="IPR019787">
    <property type="entry name" value="Znf_PHD-finger"/>
</dbReference>
<accession>A0A813QZH1</accession>